<dbReference type="GO" id="GO:0016998">
    <property type="term" value="P:cell wall macromolecule catabolic process"/>
    <property type="evidence" value="ECO:0007669"/>
    <property type="project" value="InterPro"/>
</dbReference>
<evidence type="ECO:0000256" key="6">
    <source>
        <dbReference type="RuleBase" id="RU003788"/>
    </source>
</evidence>
<keyword evidence="9" id="KW-1185">Reference proteome</keyword>
<dbReference type="PANTHER" id="PTHR38107:SF3">
    <property type="entry name" value="LYSOZYME RRRD-RELATED"/>
    <property type="match status" value="1"/>
</dbReference>
<evidence type="ECO:0000256" key="7">
    <source>
        <dbReference type="SAM" id="MobiDB-lite"/>
    </source>
</evidence>
<dbReference type="GO" id="GO:0031640">
    <property type="term" value="P:killing of cells of another organism"/>
    <property type="evidence" value="ECO:0007669"/>
    <property type="project" value="UniProtKB-KW"/>
</dbReference>
<dbReference type="InterPro" id="IPR051018">
    <property type="entry name" value="Bacteriophage_GH24"/>
</dbReference>
<dbReference type="RefSeq" id="WP_086062556.1">
    <property type="nucleotide sequence ID" value="NZ_FQZF01000065.1"/>
</dbReference>
<gene>
    <name evidence="8" type="ORF">SAMN02745194_05039</name>
</gene>
<sequence length="193" mass="20459">MPWIWNAAGTSARWEDDPPPKPAPAKTPVPAGRKGTLVALVGVGAAAILTAIVPQFEGTRLVGYLDPVGIPTKCMGDTRNVVVGRRYTTEECRISLEEQLVAHAGPVIACVPALAGRTYQAAAAVSFAYNIGTGAFCRSTAARRFNAGDWRGGCRAFNEDDAGRPQWVTAAGIRLPGLVKRRAAERELCETGL</sequence>
<dbReference type="Pfam" id="PF00959">
    <property type="entry name" value="Phage_lysozyme"/>
    <property type="match status" value="1"/>
</dbReference>
<dbReference type="OrthoDB" id="5327667at2"/>
<dbReference type="InterPro" id="IPR023347">
    <property type="entry name" value="Lysozyme_dom_sf"/>
</dbReference>
<feature type="region of interest" description="Disordered" evidence="7">
    <location>
        <begin position="8"/>
        <end position="29"/>
    </location>
</feature>
<dbReference type="HAMAP" id="MF_04110">
    <property type="entry name" value="ENDOLYSIN_T4"/>
    <property type="match status" value="1"/>
</dbReference>
<dbReference type="EC" id="3.2.1.17" evidence="6"/>
<dbReference type="SUPFAM" id="SSF53955">
    <property type="entry name" value="Lysozyme-like"/>
    <property type="match status" value="1"/>
</dbReference>
<dbReference type="Proteomes" id="UP000184387">
    <property type="component" value="Unassembled WGS sequence"/>
</dbReference>
<evidence type="ECO:0000256" key="1">
    <source>
        <dbReference type="ARBA" id="ARBA00000632"/>
    </source>
</evidence>
<keyword evidence="5 6" id="KW-0326">Glycosidase</keyword>
<dbReference type="HAMAP" id="MF_04136">
    <property type="entry name" value="SAR_ENDOLYSIN"/>
    <property type="match status" value="1"/>
</dbReference>
<evidence type="ECO:0000256" key="3">
    <source>
        <dbReference type="ARBA" id="ARBA00022638"/>
    </source>
</evidence>
<evidence type="ECO:0000313" key="8">
    <source>
        <dbReference type="EMBL" id="SHK49800.1"/>
    </source>
</evidence>
<keyword evidence="3 6" id="KW-0081">Bacteriolytic enzyme</keyword>
<keyword evidence="2 6" id="KW-0929">Antimicrobial</keyword>
<keyword evidence="4 6" id="KW-0378">Hydrolase</keyword>
<proteinExistence type="inferred from homology"/>
<evidence type="ECO:0000256" key="4">
    <source>
        <dbReference type="ARBA" id="ARBA00022801"/>
    </source>
</evidence>
<dbReference type="GO" id="GO:0003796">
    <property type="term" value="F:lysozyme activity"/>
    <property type="evidence" value="ECO:0007669"/>
    <property type="project" value="UniProtKB-EC"/>
</dbReference>
<dbReference type="GO" id="GO:0042742">
    <property type="term" value="P:defense response to bacterium"/>
    <property type="evidence" value="ECO:0007669"/>
    <property type="project" value="UniProtKB-KW"/>
</dbReference>
<comment type="catalytic activity">
    <reaction evidence="1 6">
        <text>Hydrolysis of (1-&gt;4)-beta-linkages between N-acetylmuramic acid and N-acetyl-D-glucosamine residues in a peptidoglycan and between N-acetyl-D-glucosamine residues in chitodextrins.</text>
        <dbReference type="EC" id="3.2.1.17"/>
    </reaction>
</comment>
<name>A0A1M6SYR1_9PROT</name>
<evidence type="ECO:0000256" key="5">
    <source>
        <dbReference type="ARBA" id="ARBA00023295"/>
    </source>
</evidence>
<dbReference type="CDD" id="cd16900">
    <property type="entry name" value="endolysin_R21-like"/>
    <property type="match status" value="1"/>
</dbReference>
<dbReference type="AlphaFoldDB" id="A0A1M6SYR1"/>
<dbReference type="InterPro" id="IPR043688">
    <property type="entry name" value="SAR_endolysin-like"/>
</dbReference>
<dbReference type="Gene3D" id="1.10.530.40">
    <property type="match status" value="1"/>
</dbReference>
<reference evidence="8 9" key="1">
    <citation type="submission" date="2016-11" db="EMBL/GenBank/DDBJ databases">
        <authorList>
            <person name="Jaros S."/>
            <person name="Januszkiewicz K."/>
            <person name="Wedrychowicz H."/>
        </authorList>
    </citation>
    <scope>NUCLEOTIDE SEQUENCE [LARGE SCALE GENOMIC DNA]</scope>
    <source>
        <strain evidence="8 9">DSM 14916</strain>
    </source>
</reference>
<dbReference type="InterPro" id="IPR023346">
    <property type="entry name" value="Lysozyme-like_dom_sf"/>
</dbReference>
<dbReference type="EMBL" id="FQZF01000065">
    <property type="protein sequence ID" value="SHK49800.1"/>
    <property type="molecule type" value="Genomic_DNA"/>
</dbReference>
<evidence type="ECO:0000256" key="2">
    <source>
        <dbReference type="ARBA" id="ARBA00022529"/>
    </source>
</evidence>
<dbReference type="InterPro" id="IPR034690">
    <property type="entry name" value="Endolysin_T4_type"/>
</dbReference>
<dbReference type="STRING" id="198092.SAMN02745194_05039"/>
<evidence type="ECO:0000313" key="9">
    <source>
        <dbReference type="Proteomes" id="UP000184387"/>
    </source>
</evidence>
<comment type="similarity">
    <text evidence="6">Belongs to the glycosyl hydrolase 24 family.</text>
</comment>
<organism evidence="8 9">
    <name type="scientific">Muricoccus roseus</name>
    <dbReference type="NCBI Taxonomy" id="198092"/>
    <lineage>
        <taxon>Bacteria</taxon>
        <taxon>Pseudomonadati</taxon>
        <taxon>Pseudomonadota</taxon>
        <taxon>Alphaproteobacteria</taxon>
        <taxon>Acetobacterales</taxon>
        <taxon>Roseomonadaceae</taxon>
        <taxon>Muricoccus</taxon>
    </lineage>
</organism>
<dbReference type="InterPro" id="IPR002196">
    <property type="entry name" value="Glyco_hydro_24"/>
</dbReference>
<dbReference type="PANTHER" id="PTHR38107">
    <property type="match status" value="1"/>
</dbReference>
<protein>
    <recommendedName>
        <fullName evidence="6">Lysozyme</fullName>
        <ecNumber evidence="6">3.2.1.17</ecNumber>
    </recommendedName>
</protein>
<dbReference type="GO" id="GO:0009253">
    <property type="term" value="P:peptidoglycan catabolic process"/>
    <property type="evidence" value="ECO:0007669"/>
    <property type="project" value="InterPro"/>
</dbReference>
<accession>A0A1M6SYR1</accession>